<organism evidence="16 17">
    <name type="scientific">Dimargaris verticillata</name>
    <dbReference type="NCBI Taxonomy" id="2761393"/>
    <lineage>
        <taxon>Eukaryota</taxon>
        <taxon>Fungi</taxon>
        <taxon>Fungi incertae sedis</taxon>
        <taxon>Zoopagomycota</taxon>
        <taxon>Kickxellomycotina</taxon>
        <taxon>Dimargaritomycetes</taxon>
        <taxon>Dimargaritales</taxon>
        <taxon>Dimargaritaceae</taxon>
        <taxon>Dimargaris</taxon>
    </lineage>
</organism>
<keyword evidence="4 13" id="KW-0812">Transmembrane</keyword>
<gene>
    <name evidence="16" type="ORF">H4R34_002283</name>
</gene>
<dbReference type="PANTHER" id="PTHR14207:SF0">
    <property type="entry name" value="3-BETA-HYDROXYSTEROID-DELTA(8),DELTA(7)-ISOMERASE"/>
    <property type="match status" value="1"/>
</dbReference>
<comment type="caution">
    <text evidence="16">The sequence shown here is derived from an EMBL/GenBank/DDBJ whole genome shotgun (WGS) entry which is preliminary data.</text>
</comment>
<keyword evidence="10" id="KW-1207">Sterol metabolism</keyword>
<evidence type="ECO:0000256" key="13">
    <source>
        <dbReference type="PROSITE-ProRule" id="PRU01087"/>
    </source>
</evidence>
<dbReference type="GO" id="GO:0016126">
    <property type="term" value="P:sterol biosynthetic process"/>
    <property type="evidence" value="ECO:0007669"/>
    <property type="project" value="UniProtKB-KW"/>
</dbReference>
<dbReference type="Pfam" id="PF05241">
    <property type="entry name" value="EBP"/>
    <property type="match status" value="1"/>
</dbReference>
<keyword evidence="12" id="KW-0413">Isomerase</keyword>
<evidence type="ECO:0000256" key="10">
    <source>
        <dbReference type="ARBA" id="ARBA00023166"/>
    </source>
</evidence>
<name>A0A9W8B439_9FUNG</name>
<dbReference type="GO" id="GO:0000247">
    <property type="term" value="F:C-8 sterol isomerase activity"/>
    <property type="evidence" value="ECO:0007669"/>
    <property type="project" value="TreeGrafter"/>
</dbReference>
<evidence type="ECO:0000256" key="11">
    <source>
        <dbReference type="ARBA" id="ARBA00023221"/>
    </source>
</evidence>
<keyword evidence="11" id="KW-0753">Steroid metabolism</keyword>
<dbReference type="Proteomes" id="UP001151582">
    <property type="component" value="Unassembled WGS sequence"/>
</dbReference>
<keyword evidence="17" id="KW-1185">Reference proteome</keyword>
<feature type="transmembrane region" description="Helical" evidence="14">
    <location>
        <begin position="63"/>
        <end position="82"/>
    </location>
</feature>
<comment type="similarity">
    <text evidence="2">Belongs to the EBP family.</text>
</comment>
<dbReference type="GO" id="GO:0005783">
    <property type="term" value="C:endoplasmic reticulum"/>
    <property type="evidence" value="ECO:0007669"/>
    <property type="project" value="TreeGrafter"/>
</dbReference>
<comment type="subcellular location">
    <subcellularLocation>
        <location evidence="1">Membrane</location>
        <topology evidence="1">Multi-pass membrane protein</topology>
    </subcellularLocation>
</comment>
<feature type="transmembrane region" description="Helical" evidence="14">
    <location>
        <begin position="29"/>
        <end position="51"/>
    </location>
</feature>
<dbReference type="AlphaFoldDB" id="A0A9W8B439"/>
<dbReference type="InterPro" id="IPR007905">
    <property type="entry name" value="EBP"/>
</dbReference>
<evidence type="ECO:0000256" key="8">
    <source>
        <dbReference type="ARBA" id="ARBA00023098"/>
    </source>
</evidence>
<keyword evidence="9 13" id="KW-0472">Membrane</keyword>
<reference evidence="16" key="1">
    <citation type="submission" date="2022-07" db="EMBL/GenBank/DDBJ databases">
        <title>Phylogenomic reconstructions and comparative analyses of Kickxellomycotina fungi.</title>
        <authorList>
            <person name="Reynolds N.K."/>
            <person name="Stajich J.E."/>
            <person name="Barry K."/>
            <person name="Grigoriev I.V."/>
            <person name="Crous P."/>
            <person name="Smith M.E."/>
        </authorList>
    </citation>
    <scope>NUCLEOTIDE SEQUENCE</scope>
    <source>
        <strain evidence="16">RSA 567</strain>
    </source>
</reference>
<evidence type="ECO:0000256" key="2">
    <source>
        <dbReference type="ARBA" id="ARBA00008337"/>
    </source>
</evidence>
<feature type="transmembrane region" description="Helical" evidence="14">
    <location>
        <begin position="180"/>
        <end position="201"/>
    </location>
</feature>
<evidence type="ECO:0000259" key="15">
    <source>
        <dbReference type="PROSITE" id="PS51751"/>
    </source>
</evidence>
<keyword evidence="7" id="KW-0756">Sterol biosynthesis</keyword>
<dbReference type="GO" id="GO:0004769">
    <property type="term" value="F:steroid Delta-isomerase activity"/>
    <property type="evidence" value="ECO:0007669"/>
    <property type="project" value="TreeGrafter"/>
</dbReference>
<protein>
    <recommendedName>
        <fullName evidence="15">EXPERA domain-containing protein</fullName>
    </recommendedName>
</protein>
<evidence type="ECO:0000256" key="14">
    <source>
        <dbReference type="SAM" id="Phobius"/>
    </source>
</evidence>
<dbReference type="PROSITE" id="PS51751">
    <property type="entry name" value="EXPERA"/>
    <property type="match status" value="1"/>
</dbReference>
<evidence type="ECO:0000256" key="7">
    <source>
        <dbReference type="ARBA" id="ARBA00023011"/>
    </source>
</evidence>
<dbReference type="OrthoDB" id="58557at2759"/>
<evidence type="ECO:0000256" key="3">
    <source>
        <dbReference type="ARBA" id="ARBA00022516"/>
    </source>
</evidence>
<keyword evidence="8" id="KW-0443">Lipid metabolism</keyword>
<evidence type="ECO:0000256" key="6">
    <source>
        <dbReference type="ARBA" id="ARBA00022989"/>
    </source>
</evidence>
<feature type="transmembrane region" description="Helical" evidence="14">
    <location>
        <begin position="149"/>
        <end position="168"/>
    </location>
</feature>
<dbReference type="PANTHER" id="PTHR14207">
    <property type="entry name" value="STEROL ISOMERASE"/>
    <property type="match status" value="1"/>
</dbReference>
<feature type="transmembrane region" description="Helical" evidence="14">
    <location>
        <begin position="115"/>
        <end position="137"/>
    </location>
</feature>
<evidence type="ECO:0000256" key="9">
    <source>
        <dbReference type="ARBA" id="ARBA00023136"/>
    </source>
</evidence>
<feature type="domain" description="EXPERA" evidence="15">
    <location>
        <begin position="58"/>
        <end position="200"/>
    </location>
</feature>
<evidence type="ECO:0000256" key="4">
    <source>
        <dbReference type="ARBA" id="ARBA00022692"/>
    </source>
</evidence>
<dbReference type="GO" id="GO:0016020">
    <property type="term" value="C:membrane"/>
    <property type="evidence" value="ECO:0007669"/>
    <property type="project" value="UniProtKB-SubCell"/>
</dbReference>
<proteinExistence type="inferred from homology"/>
<dbReference type="InterPro" id="IPR033118">
    <property type="entry name" value="EXPERA"/>
</dbReference>
<dbReference type="EMBL" id="JANBQB010000146">
    <property type="protein sequence ID" value="KAJ1980902.1"/>
    <property type="molecule type" value="Genomic_DNA"/>
</dbReference>
<evidence type="ECO:0000313" key="17">
    <source>
        <dbReference type="Proteomes" id="UP001151582"/>
    </source>
</evidence>
<evidence type="ECO:0000256" key="12">
    <source>
        <dbReference type="ARBA" id="ARBA00023235"/>
    </source>
</evidence>
<evidence type="ECO:0000313" key="16">
    <source>
        <dbReference type="EMBL" id="KAJ1980902.1"/>
    </source>
</evidence>
<keyword evidence="5" id="KW-0752">Steroid biosynthesis</keyword>
<keyword evidence="6 13" id="KW-1133">Transmembrane helix</keyword>
<evidence type="ECO:0000256" key="5">
    <source>
        <dbReference type="ARBA" id="ARBA00022955"/>
    </source>
</evidence>
<keyword evidence="3" id="KW-0444">Lipid biosynthesis</keyword>
<evidence type="ECO:0000256" key="1">
    <source>
        <dbReference type="ARBA" id="ARBA00004141"/>
    </source>
</evidence>
<dbReference type="GO" id="GO:0047750">
    <property type="term" value="F:cholestenol delta-isomerase activity"/>
    <property type="evidence" value="ECO:0007669"/>
    <property type="project" value="InterPro"/>
</dbReference>
<accession>A0A9W8B439</accession>
<sequence>MDPLPAHPYYPQSETLPGFVPIQRHWTELVATFSLIVTAVGLTAAVVAPLLRPRITRGDRLTFVWCSVSAFIQLTLEIYYLFTYDTLAGRSSLIAELHKEYSKADSRYIFQDSSVIINEVLTVCVGAPLLLANLYCLVVQSPHRHPIQIVVSVGHIYGSLMYLGTNFIDQWKYTVPHPFYQYAYFYLLSTPWLVFPALLIYQSWKALCPPAAVIRPCVGSPGKEKPQ</sequence>